<dbReference type="Pfam" id="PF00296">
    <property type="entry name" value="Bac_luciferase"/>
    <property type="match status" value="1"/>
</dbReference>
<reference evidence="2" key="1">
    <citation type="submission" date="2024-05" db="EMBL/GenBank/DDBJ databases">
        <authorList>
            <person name="Cai S.Y."/>
            <person name="Jin L.M."/>
            <person name="Li H.R."/>
        </authorList>
    </citation>
    <scope>NUCLEOTIDE SEQUENCE</scope>
    <source>
        <strain evidence="2">A5-74</strain>
    </source>
</reference>
<dbReference type="Gene3D" id="3.20.20.30">
    <property type="entry name" value="Luciferase-like domain"/>
    <property type="match status" value="1"/>
</dbReference>
<dbReference type="SUPFAM" id="SSF51679">
    <property type="entry name" value="Bacterial luciferase-like"/>
    <property type="match status" value="1"/>
</dbReference>
<evidence type="ECO:0000259" key="1">
    <source>
        <dbReference type="Pfam" id="PF00296"/>
    </source>
</evidence>
<gene>
    <name evidence="2" type="ORF">ABLG96_17495</name>
</gene>
<dbReference type="RefSeq" id="WP_353648602.1">
    <property type="nucleotide sequence ID" value="NZ_CP159218.1"/>
</dbReference>
<dbReference type="EMBL" id="CP159218">
    <property type="protein sequence ID" value="XCG62987.1"/>
    <property type="molecule type" value="Genomic_DNA"/>
</dbReference>
<dbReference type="NCBIfam" id="TIGR03617">
    <property type="entry name" value="F420_MSMEG_2256"/>
    <property type="match status" value="1"/>
</dbReference>
<dbReference type="AlphaFoldDB" id="A0AAU8DL59"/>
<dbReference type="InterPro" id="IPR011251">
    <property type="entry name" value="Luciferase-like_dom"/>
</dbReference>
<keyword evidence="2" id="KW-0560">Oxidoreductase</keyword>
<sequence>MSAPAEPVLLVDQGSDGLPGLDLVEGLAAAAEEQGYAGFQVPETNCDPFIAAALAARATNDIQIATGIAVAFARTPMTVAMSANDVQQLSRGRFTLGLGSQIQAHIEKRFSMPWSRPAARMREFIRATRAIWSAWETGERLQFRGEFYTHTLMTPFFTPPKNPWGAPPIALAGVGPLMTEVAGEVADAFLAHGFTTRKYLEEVTIPALQRGRATAGRPAGSVLDLGISMPAFVVIGDDQAALDAAAAGVRKRIAFYGSTPAYLPVLEVHGWGGVQEKLYAASKRGQWDEMAGLITDEMVEAFAVIGDAPTVARELVSRYRGVLSRLSFYAPYEVDPQTWVTLLAELHRVTRP</sequence>
<name>A0AAU8DL59_9ACTN</name>
<dbReference type="GO" id="GO:0016705">
    <property type="term" value="F:oxidoreductase activity, acting on paired donors, with incorporation or reduction of molecular oxygen"/>
    <property type="evidence" value="ECO:0007669"/>
    <property type="project" value="InterPro"/>
</dbReference>
<dbReference type="PANTHER" id="PTHR43244">
    <property type="match status" value="1"/>
</dbReference>
<dbReference type="InterPro" id="IPR050564">
    <property type="entry name" value="F420-G6PD/mer"/>
</dbReference>
<organism evidence="2">
    <name type="scientific">Nakamurella sp. A5-74</name>
    <dbReference type="NCBI Taxonomy" id="3158264"/>
    <lineage>
        <taxon>Bacteria</taxon>
        <taxon>Bacillati</taxon>
        <taxon>Actinomycetota</taxon>
        <taxon>Actinomycetes</taxon>
        <taxon>Nakamurellales</taxon>
        <taxon>Nakamurellaceae</taxon>
        <taxon>Nakamurella</taxon>
    </lineage>
</organism>
<dbReference type="InterPro" id="IPR019919">
    <property type="entry name" value="Lucif-like_OxRdtase_MSMEG_2256"/>
</dbReference>
<protein>
    <submittedName>
        <fullName evidence="2">TIGR03617 family F420-dependent LLM class oxidoreductase</fullName>
        <ecNumber evidence="2">1.-.-.-</ecNumber>
    </submittedName>
</protein>
<dbReference type="CDD" id="cd01097">
    <property type="entry name" value="Tetrahydromethanopterin_reductase"/>
    <property type="match status" value="1"/>
</dbReference>
<dbReference type="PANTHER" id="PTHR43244:SF2">
    <property type="entry name" value="CONSERVED HYPOTHETICAL ALANINE AND PROLINE-RICH PROTEIN"/>
    <property type="match status" value="1"/>
</dbReference>
<proteinExistence type="predicted"/>
<dbReference type="InterPro" id="IPR036661">
    <property type="entry name" value="Luciferase-like_sf"/>
</dbReference>
<dbReference type="EC" id="1.-.-.-" evidence="2"/>
<accession>A0AAU8DL59</accession>
<evidence type="ECO:0000313" key="2">
    <source>
        <dbReference type="EMBL" id="XCG62987.1"/>
    </source>
</evidence>
<feature type="domain" description="Luciferase-like" evidence="1">
    <location>
        <begin position="20"/>
        <end position="319"/>
    </location>
</feature>